<dbReference type="PANTHER" id="PTHR43649">
    <property type="entry name" value="ARABINOSE-BINDING PROTEIN-RELATED"/>
    <property type="match status" value="1"/>
</dbReference>
<sequence>MKKQNLVLMMLVFLLVTSIFAKVTLTVAVWNWDVEKYKKIASEFTKLYPDIEINIVANEPDVNSFLTSLVAAKKPLPDVVAQSWEALPYPVSQGWVYPLDEFLKDDADYNKYVPSSIKEAFKYNGKTYAIGERLHFQGIVVNLDLMKKLNLPVPPYGWSTDLFKQYLRRATTKEYSGINHLWDFDTVMAAVLNKNTTYWSFNPSKWEFDLVNGGWIPAINLQKELKSIPGLVSDDLKNEELRNKGQLDDYQKKFGKDADAFRESKVLTGFHGTWDWSWVRTLPWNLDYYPMPSDPKIGVRQPIQINYAFMTSTTKYPKEAFTFLKFLTYDPRGVITRLKIDVANGEENGRLIDWFIPVTKHPDVIKYFESLKIPNGVKWMLSNLDKTVRVDMWKVVPGWDQATWDVIFPVNERIRKGEVQPQAVAAETQEKANSIIKNAWADFSKKLAEVEKNFPNIRKQVEGK</sequence>
<gene>
    <name evidence="1" type="ordered locus">Fnod_0295</name>
</gene>
<dbReference type="PANTHER" id="PTHR43649:SF12">
    <property type="entry name" value="DIACETYLCHITOBIOSE BINDING PROTEIN DASA"/>
    <property type="match status" value="1"/>
</dbReference>
<dbReference type="InterPro" id="IPR006059">
    <property type="entry name" value="SBP"/>
</dbReference>
<dbReference type="RefSeq" id="WP_011993483.1">
    <property type="nucleotide sequence ID" value="NC_009718.1"/>
</dbReference>
<protein>
    <submittedName>
        <fullName evidence="1">Extracellular solute-binding protein family 1</fullName>
    </submittedName>
</protein>
<dbReference type="Pfam" id="PF01547">
    <property type="entry name" value="SBP_bac_1"/>
    <property type="match status" value="1"/>
</dbReference>
<name>A7HJS8_FERNB</name>
<evidence type="ECO:0000313" key="1">
    <source>
        <dbReference type="EMBL" id="ABS60161.1"/>
    </source>
</evidence>
<dbReference type="OrthoDB" id="2086684at2"/>
<reference evidence="1 2" key="2">
    <citation type="journal article" date="2009" name="Proc. Natl. Acad. Sci. U.S.A.">
        <title>On the chimeric nature, thermophilic origin, and phylogenetic placement of the Thermotogales.</title>
        <authorList>
            <person name="Zhaxybayeva O."/>
            <person name="Swithers K.S."/>
            <person name="Lapierre P."/>
            <person name="Fournier G.P."/>
            <person name="Bickhart D.M."/>
            <person name="DeBoy R.T."/>
            <person name="Nelson K.E."/>
            <person name="Nesbo C.L."/>
            <person name="Doolittle W.F."/>
            <person name="Gogarten J.P."/>
            <person name="Noll K.M."/>
        </authorList>
    </citation>
    <scope>NUCLEOTIDE SEQUENCE [LARGE SCALE GENOMIC DNA]</scope>
    <source>
        <strain evidence="2">ATCC 35602 / DSM 5306 / Rt17-B1</strain>
    </source>
</reference>
<dbReference type="KEGG" id="fno:Fnod_0295"/>
<proteinExistence type="predicted"/>
<dbReference type="InterPro" id="IPR050490">
    <property type="entry name" value="Bact_solute-bd_prot1"/>
</dbReference>
<dbReference type="AlphaFoldDB" id="A7HJS8"/>
<evidence type="ECO:0000313" key="2">
    <source>
        <dbReference type="Proteomes" id="UP000002415"/>
    </source>
</evidence>
<reference evidence="1 2" key="1">
    <citation type="submission" date="2007-07" db="EMBL/GenBank/DDBJ databases">
        <title>Complete sequence of Fervidobacterium nodosum Rt17-B1.</title>
        <authorList>
            <consortium name="US DOE Joint Genome Institute"/>
            <person name="Copeland A."/>
            <person name="Lucas S."/>
            <person name="Lapidus A."/>
            <person name="Barry K."/>
            <person name="Glavina del Rio T."/>
            <person name="Dalin E."/>
            <person name="Tice H."/>
            <person name="Pitluck S."/>
            <person name="Saunders E."/>
            <person name="Brettin T."/>
            <person name="Bruce D."/>
            <person name="Detter J.C."/>
            <person name="Han C."/>
            <person name="Schmutz J."/>
            <person name="Larimer F."/>
            <person name="Land M."/>
            <person name="Hauser L."/>
            <person name="Kyrpides N."/>
            <person name="Mikhailova N."/>
            <person name="Nelson K."/>
            <person name="Gogarten J.P."/>
            <person name="Noll K."/>
            <person name="Richardson P."/>
        </authorList>
    </citation>
    <scope>NUCLEOTIDE SEQUENCE [LARGE SCALE GENOMIC DNA]</scope>
    <source>
        <strain evidence="2">ATCC 35602 / DSM 5306 / Rt17-B1</strain>
    </source>
</reference>
<dbReference type="HOGENOM" id="CLU_556373_0_0_0"/>
<dbReference type="Gene3D" id="3.40.190.10">
    <property type="entry name" value="Periplasmic binding protein-like II"/>
    <property type="match status" value="1"/>
</dbReference>
<dbReference type="EMBL" id="CP000771">
    <property type="protein sequence ID" value="ABS60161.1"/>
    <property type="molecule type" value="Genomic_DNA"/>
</dbReference>
<keyword evidence="2" id="KW-1185">Reference proteome</keyword>
<dbReference type="Proteomes" id="UP000002415">
    <property type="component" value="Chromosome"/>
</dbReference>
<dbReference type="SUPFAM" id="SSF53850">
    <property type="entry name" value="Periplasmic binding protein-like II"/>
    <property type="match status" value="1"/>
</dbReference>
<organism evidence="1 2">
    <name type="scientific">Fervidobacterium nodosum (strain ATCC 35602 / DSM 5306 / Rt17-B1)</name>
    <dbReference type="NCBI Taxonomy" id="381764"/>
    <lineage>
        <taxon>Bacteria</taxon>
        <taxon>Thermotogati</taxon>
        <taxon>Thermotogota</taxon>
        <taxon>Thermotogae</taxon>
        <taxon>Thermotogales</taxon>
        <taxon>Fervidobacteriaceae</taxon>
        <taxon>Fervidobacterium</taxon>
    </lineage>
</organism>
<accession>A7HJS8</accession>
<dbReference type="STRING" id="381764.Fnod_0295"/>
<dbReference type="eggNOG" id="COG1653">
    <property type="taxonomic scope" value="Bacteria"/>
</dbReference>